<dbReference type="FunFam" id="3.30.160.60:FF:000554">
    <property type="entry name" value="protein indeterminate-domain 12-like"/>
    <property type="match status" value="1"/>
</dbReference>
<dbReference type="PANTHER" id="PTHR10593:SF114">
    <property type="entry name" value="PROTEIN INDETERMINATE-DOMAIN 5 CHLOROPLASTIC"/>
    <property type="match status" value="1"/>
</dbReference>
<dbReference type="STRING" id="4577.A0A1D6EUS5"/>
<dbReference type="Gene3D" id="3.30.160.60">
    <property type="entry name" value="Classic Zinc Finger"/>
    <property type="match status" value="1"/>
</dbReference>
<dbReference type="PROSITE" id="PS50157">
    <property type="entry name" value="ZINC_FINGER_C2H2_2"/>
    <property type="match status" value="1"/>
</dbReference>
<keyword evidence="1" id="KW-0479">Metal-binding</keyword>
<sequence>MSRRARKLGRVIGDVQMRPRGTSLQQSSASALGDGDAALPKKKRNRPGNPKPDAEVIALSPRTLLATNRFVCEVCSKGFQRDQNLQLHLRGHNMPWKLKQKDPKDARRRVYLCPEPTCVHHSPSRALGDLTGIKKHYCRKHGEKKFRCDRCSKRYAVESDWKAHGKTCGAREKDNFITHRATCDAAVRGTAQKPPLVAGLYVGSGSDDRLGLSDAAAQMHGFADQGQSSSAAEASQFDHVMPSYSGSSMFRSQASDFSLSFFLGGGTPLIEQDLSDNGGDLSEGSQGPLLHGKAPLHGVMTHLPEQQYQPNSGNANVNLLDIGFFSGNSGGTSGSQGPLLHGKEPFHSHDLTQLPEQQHQPGSSNARVNLPNLGVFSGNSGGWPGSSHQDARLVIQDQLNGGSSSNTEHGNGMASIGSHFGGGFVPSLHNSSPSAGLSATALLMKAAQMGSTTSSTTHNPNGPSALLRAAGFAGTASVRETSSRAAEEEKSHEAYFHDLIMNSLPLTGGGTGGLSGLAGVDDGNVSTRDFLGVGRDDATAPQGLHGMGAPNPTQMKWYM</sequence>
<dbReference type="ExpressionAtlas" id="A0A1D6EUS5">
    <property type="expression patterns" value="baseline and differential"/>
</dbReference>
<dbReference type="InterPro" id="IPR055186">
    <property type="entry name" value="C2H2-2nd_BIRD-IDD"/>
</dbReference>
<feature type="compositionally biased region" description="Low complexity" evidence="7">
    <location>
        <begin position="27"/>
        <end position="38"/>
    </location>
</feature>
<evidence type="ECO:0000256" key="4">
    <source>
        <dbReference type="ARBA" id="ARBA00022833"/>
    </source>
</evidence>
<dbReference type="Pfam" id="PF22995">
    <property type="entry name" value="C2CH-3rd_BIRD-IDD"/>
    <property type="match status" value="1"/>
</dbReference>
<dbReference type="InterPro" id="IPR036236">
    <property type="entry name" value="Znf_C2H2_sf"/>
</dbReference>
<name>A0A1D6EUS5_MAIZE</name>
<evidence type="ECO:0000256" key="3">
    <source>
        <dbReference type="ARBA" id="ARBA00022771"/>
    </source>
</evidence>
<dbReference type="Pfam" id="PF12874">
    <property type="entry name" value="zf-met"/>
    <property type="match status" value="1"/>
</dbReference>
<dbReference type="InterPro" id="IPR013087">
    <property type="entry name" value="Znf_C2H2_type"/>
</dbReference>
<protein>
    <submittedName>
        <fullName evidence="8">Protein indeterminate-domain 5 chloroplastic</fullName>
    </submittedName>
</protein>
<dbReference type="AlphaFoldDB" id="A0A1D6EUS5"/>
<evidence type="ECO:0000313" key="8">
    <source>
        <dbReference type="EMBL" id="ONM23408.1"/>
    </source>
</evidence>
<keyword evidence="5" id="KW-0805">Transcription regulation</keyword>
<organism evidence="8">
    <name type="scientific">Zea mays</name>
    <name type="common">Maize</name>
    <dbReference type="NCBI Taxonomy" id="4577"/>
    <lineage>
        <taxon>Eukaryota</taxon>
        <taxon>Viridiplantae</taxon>
        <taxon>Streptophyta</taxon>
        <taxon>Embryophyta</taxon>
        <taxon>Tracheophyta</taxon>
        <taxon>Spermatophyta</taxon>
        <taxon>Magnoliopsida</taxon>
        <taxon>Liliopsida</taxon>
        <taxon>Poales</taxon>
        <taxon>Poaceae</taxon>
        <taxon>PACMAD clade</taxon>
        <taxon>Panicoideae</taxon>
        <taxon>Andropogonodae</taxon>
        <taxon>Andropogoneae</taxon>
        <taxon>Tripsacinae</taxon>
        <taxon>Zea</taxon>
    </lineage>
</organism>
<proteinExistence type="predicted"/>
<gene>
    <name evidence="8" type="ORF">ZEAMMB73_Zm00001d006319</name>
</gene>
<dbReference type="Pfam" id="PF22996">
    <property type="entry name" value="C2H2-2nd_BIRD-IDD"/>
    <property type="match status" value="1"/>
</dbReference>
<dbReference type="PROSITE" id="PS00028">
    <property type="entry name" value="ZINC_FINGER_C2H2_1"/>
    <property type="match status" value="1"/>
</dbReference>
<accession>A0A1D6EUS5</accession>
<keyword evidence="6" id="KW-0804">Transcription</keyword>
<evidence type="ECO:0000256" key="2">
    <source>
        <dbReference type="ARBA" id="ARBA00022737"/>
    </source>
</evidence>
<dbReference type="EMBL" id="CM007648">
    <property type="protein sequence ID" value="ONM23408.1"/>
    <property type="molecule type" value="Genomic_DNA"/>
</dbReference>
<dbReference type="GO" id="GO:0006355">
    <property type="term" value="P:regulation of DNA-templated transcription"/>
    <property type="evidence" value="ECO:0007669"/>
    <property type="project" value="UniProtKB-ARBA"/>
</dbReference>
<evidence type="ECO:0000256" key="7">
    <source>
        <dbReference type="SAM" id="MobiDB-lite"/>
    </source>
</evidence>
<dbReference type="SUPFAM" id="SSF57667">
    <property type="entry name" value="beta-beta-alpha zinc fingers"/>
    <property type="match status" value="1"/>
</dbReference>
<dbReference type="OMA" id="THRAMCE"/>
<feature type="region of interest" description="Disordered" evidence="7">
    <location>
        <begin position="1"/>
        <end position="54"/>
    </location>
</feature>
<dbReference type="InParanoid" id="A0A1D6EUS5"/>
<keyword evidence="2" id="KW-0677">Repeat</keyword>
<evidence type="ECO:0000256" key="6">
    <source>
        <dbReference type="ARBA" id="ARBA00023163"/>
    </source>
</evidence>
<keyword evidence="3" id="KW-0863">Zinc-finger</keyword>
<dbReference type="InterPro" id="IPR055187">
    <property type="entry name" value="C2CH-3rd_BIRD-IDD"/>
</dbReference>
<reference evidence="8" key="1">
    <citation type="submission" date="2015-12" db="EMBL/GenBank/DDBJ databases">
        <title>Update maize B73 reference genome by single molecule sequencing technologies.</title>
        <authorList>
            <consortium name="Maize Genome Sequencing Project"/>
            <person name="Ware D."/>
        </authorList>
    </citation>
    <scope>NUCLEOTIDE SEQUENCE [LARGE SCALE GENOMIC DNA]</scope>
    <source>
        <tissue evidence="8">Seedling</tissue>
    </source>
</reference>
<evidence type="ECO:0000256" key="5">
    <source>
        <dbReference type="ARBA" id="ARBA00023015"/>
    </source>
</evidence>
<keyword evidence="4" id="KW-0862">Zinc</keyword>
<dbReference type="PANTHER" id="PTHR10593">
    <property type="entry name" value="SERINE/THREONINE-PROTEIN KINASE RIO"/>
    <property type="match status" value="1"/>
</dbReference>
<dbReference type="InterPro" id="IPR031140">
    <property type="entry name" value="IDD1-16"/>
</dbReference>
<dbReference type="GO" id="GO:0008270">
    <property type="term" value="F:zinc ion binding"/>
    <property type="evidence" value="ECO:0007669"/>
    <property type="project" value="UniProtKB-KW"/>
</dbReference>
<evidence type="ECO:0000256" key="1">
    <source>
        <dbReference type="ARBA" id="ARBA00022723"/>
    </source>
</evidence>